<proteinExistence type="predicted"/>
<dbReference type="AlphaFoldDB" id="U9UMK6"/>
<dbReference type="HOGENOM" id="CLU_1205295_0_0_1"/>
<name>U9UMK6_RHIID</name>
<accession>U9UMK6</accession>
<evidence type="ECO:0000313" key="1">
    <source>
        <dbReference type="EMBL" id="ESA21624.1"/>
    </source>
</evidence>
<protein>
    <submittedName>
        <fullName evidence="1">Uncharacterized protein</fullName>
    </submittedName>
</protein>
<organism evidence="1">
    <name type="scientific">Rhizophagus irregularis (strain DAOM 181602 / DAOM 197198 / MUCL 43194)</name>
    <name type="common">Arbuscular mycorrhizal fungus</name>
    <name type="synonym">Glomus intraradices</name>
    <dbReference type="NCBI Taxonomy" id="747089"/>
    <lineage>
        <taxon>Eukaryota</taxon>
        <taxon>Fungi</taxon>
        <taxon>Fungi incertae sedis</taxon>
        <taxon>Mucoromycota</taxon>
        <taxon>Glomeromycotina</taxon>
        <taxon>Glomeromycetes</taxon>
        <taxon>Glomerales</taxon>
        <taxon>Glomeraceae</taxon>
        <taxon>Rhizophagus</taxon>
    </lineage>
</organism>
<dbReference type="EMBL" id="KI276256">
    <property type="protein sequence ID" value="ESA21624.1"/>
    <property type="molecule type" value="Genomic_DNA"/>
</dbReference>
<sequence>MLNHGINTKNISTEWQIRNEVLENDQKNEIDNILGKVMVRSIYSRYLDGYYYSYLKKILFKLDNSRNAVKNNSYNDITEYLYDQFEDITEIDNDKQELGGLGLGNNVGRNVDSGQFGRLITLVRRKTIHILANWPKDKLNFGQIVPNFGKVYKGLVGKCWKGRILVYFLNSLALVFVKEGSTEYYRAPKELVLILLESLPIVNKNPTDSFLISKFSIYLPIVYLFIADSL</sequence>
<reference evidence="1" key="1">
    <citation type="submission" date="2013-07" db="EMBL/GenBank/DDBJ databases">
        <title>The genome of an arbuscular mycorrhizal fungus provides insights into the evolution of the oldest plant symbiosis.</title>
        <authorList>
            <consortium name="DOE Joint Genome Institute"/>
            <person name="Tisserant E."/>
            <person name="Malbreil M."/>
            <person name="Kuo A."/>
            <person name="Kohler A."/>
            <person name="Symeonidi A."/>
            <person name="Balestrini R."/>
            <person name="Charron P."/>
            <person name="Duensing N."/>
            <person name="Frei-dit-Frey N."/>
            <person name="Gianinazzi-Pearson V."/>
            <person name="Gilbert B."/>
            <person name="Handa Y."/>
            <person name="Hijri M."/>
            <person name="Kaul R."/>
            <person name="Kawaguchi M."/>
            <person name="Krajinski F."/>
            <person name="Lammers P."/>
            <person name="Lapierre D."/>
            <person name="Masclaux F.G."/>
            <person name="Murat C."/>
            <person name="Morin E."/>
            <person name="Ndikumana S."/>
            <person name="Pagni M."/>
            <person name="Petitpierre D."/>
            <person name="Requena N."/>
            <person name="Rosikiewicz P."/>
            <person name="Riley R."/>
            <person name="Saito K."/>
            <person name="San Clemente H."/>
            <person name="Shapiro H."/>
            <person name="van Tuinen D."/>
            <person name="Becard G."/>
            <person name="Bonfante P."/>
            <person name="Paszkowski U."/>
            <person name="Shachar-Hill Y."/>
            <person name="Young J.P."/>
            <person name="Sanders I.R."/>
            <person name="Henrissat B."/>
            <person name="Rensing S.A."/>
            <person name="Grigoriev I.V."/>
            <person name="Corradi N."/>
            <person name="Roux C."/>
            <person name="Martin F."/>
        </authorList>
    </citation>
    <scope>NUCLEOTIDE SEQUENCE</scope>
    <source>
        <strain evidence="1">DAOM 197198</strain>
    </source>
</reference>
<gene>
    <name evidence="1" type="ORF">GLOINDRAFT_83956</name>
</gene>